<dbReference type="InterPro" id="IPR006694">
    <property type="entry name" value="Fatty_acid_hydroxylase"/>
</dbReference>
<evidence type="ECO:0000256" key="6">
    <source>
        <dbReference type="ARBA" id="ARBA00023136"/>
    </source>
</evidence>
<protein>
    <submittedName>
        <fullName evidence="9">Sterol desaturase family protein</fullName>
    </submittedName>
</protein>
<dbReference type="GO" id="GO:0005506">
    <property type="term" value="F:iron ion binding"/>
    <property type="evidence" value="ECO:0007669"/>
    <property type="project" value="InterPro"/>
</dbReference>
<keyword evidence="5" id="KW-0443">Lipid metabolism</keyword>
<evidence type="ECO:0000256" key="5">
    <source>
        <dbReference type="ARBA" id="ARBA00023098"/>
    </source>
</evidence>
<feature type="domain" description="Fatty acid hydroxylase" evidence="8">
    <location>
        <begin position="151"/>
        <end position="284"/>
    </location>
</feature>
<gene>
    <name evidence="9" type="ORF">EU508_10730</name>
</gene>
<dbReference type="Pfam" id="PF04116">
    <property type="entry name" value="FA_hydroxylase"/>
    <property type="match status" value="1"/>
</dbReference>
<feature type="transmembrane region" description="Helical" evidence="7">
    <location>
        <begin position="200"/>
        <end position="225"/>
    </location>
</feature>
<dbReference type="GO" id="GO:0012505">
    <property type="term" value="C:endomembrane system"/>
    <property type="evidence" value="ECO:0007669"/>
    <property type="project" value="UniProtKB-SubCell"/>
</dbReference>
<dbReference type="GO" id="GO:0016020">
    <property type="term" value="C:membrane"/>
    <property type="evidence" value="ECO:0007669"/>
    <property type="project" value="GOC"/>
</dbReference>
<evidence type="ECO:0000256" key="4">
    <source>
        <dbReference type="ARBA" id="ARBA00023002"/>
    </source>
</evidence>
<dbReference type="PANTHER" id="PTHR21624:SF1">
    <property type="entry name" value="ALKYLGLYCEROL MONOOXYGENASE"/>
    <property type="match status" value="1"/>
</dbReference>
<evidence type="ECO:0000313" key="9">
    <source>
        <dbReference type="EMBL" id="KAA1160214.1"/>
    </source>
</evidence>
<keyword evidence="2 7" id="KW-0812">Transmembrane</keyword>
<sequence>MPAMCKCQHRNGLNQGRSQRRKINMKDVMELNTGKSVWSHLLVLVWPAVMAASLAIYWWLIGPMAMSYEMAIQFHFLGLMVGIFILELIIPYHKSWNKYDRQGWNDFLYNITFPVAQIGATVVALAVVGAQAAPGSESLFNMNLPFVLELAIMILIVDLIWYICHRSFHTLPMLWKFHSLHHNSHQLHVLNNARVHPLEVFTFFLPIMLVVSVIDVPAALLNWYFAFQLTVGLLTHSNVAVRSGWLSYVFNTPELHHWHHSKIRDEHDNNYGSVSMIWDHIFGSYLNPKDRMASKEIGVSTYVPEGWFSQLWAPLKRGTTAKAPAPSIAEK</sequence>
<accession>A0AB73BGS7</accession>
<dbReference type="GO" id="GO:0008610">
    <property type="term" value="P:lipid biosynthetic process"/>
    <property type="evidence" value="ECO:0007669"/>
    <property type="project" value="InterPro"/>
</dbReference>
<dbReference type="PANTHER" id="PTHR21624">
    <property type="entry name" value="STEROL DESATURASE-RELATED PROTEIN"/>
    <property type="match status" value="1"/>
</dbReference>
<comment type="subcellular location">
    <subcellularLocation>
        <location evidence="1">Endomembrane system</location>
        <topology evidence="1">Multi-pass membrane protein</topology>
    </subcellularLocation>
</comment>
<evidence type="ECO:0000256" key="2">
    <source>
        <dbReference type="ARBA" id="ARBA00022692"/>
    </source>
</evidence>
<reference evidence="9 10" key="1">
    <citation type="submission" date="2019-01" db="EMBL/GenBank/DDBJ databases">
        <title>Genome sequences of marine Pseudoalteromonas species.</title>
        <authorList>
            <person name="Boraston A.B."/>
            <person name="Hehemann J.-H."/>
            <person name="Vickers C.J."/>
            <person name="Salama-Alber O."/>
            <person name="Abe K."/>
            <person name="Hettle A.J."/>
        </authorList>
    </citation>
    <scope>NUCLEOTIDE SEQUENCE [LARGE SCALE GENOMIC DNA]</scope>
    <source>
        <strain evidence="9 10">PS42</strain>
    </source>
</reference>
<proteinExistence type="predicted"/>
<keyword evidence="4" id="KW-0560">Oxidoreductase</keyword>
<evidence type="ECO:0000313" key="10">
    <source>
        <dbReference type="Proteomes" id="UP000324162"/>
    </source>
</evidence>
<keyword evidence="3 7" id="KW-1133">Transmembrane helix</keyword>
<feature type="transmembrane region" description="Helical" evidence="7">
    <location>
        <begin position="111"/>
        <end position="132"/>
    </location>
</feature>
<dbReference type="AlphaFoldDB" id="A0AB73BGS7"/>
<comment type="caution">
    <text evidence="9">The sequence shown here is derived from an EMBL/GenBank/DDBJ whole genome shotgun (WGS) entry which is preliminary data.</text>
</comment>
<keyword evidence="6 7" id="KW-0472">Membrane</keyword>
<dbReference type="Proteomes" id="UP000324162">
    <property type="component" value="Unassembled WGS sequence"/>
</dbReference>
<evidence type="ECO:0000259" key="8">
    <source>
        <dbReference type="Pfam" id="PF04116"/>
    </source>
</evidence>
<evidence type="ECO:0000256" key="7">
    <source>
        <dbReference type="SAM" id="Phobius"/>
    </source>
</evidence>
<name>A0AB73BGS7_9GAMM</name>
<organism evidence="9 10">
    <name type="scientific">Pseudoalteromonas fuliginea</name>
    <dbReference type="NCBI Taxonomy" id="1872678"/>
    <lineage>
        <taxon>Bacteria</taxon>
        <taxon>Pseudomonadati</taxon>
        <taxon>Pseudomonadota</taxon>
        <taxon>Gammaproteobacteria</taxon>
        <taxon>Alteromonadales</taxon>
        <taxon>Pseudoalteromonadaceae</taxon>
        <taxon>Pseudoalteromonas</taxon>
    </lineage>
</organism>
<dbReference type="GO" id="GO:0050479">
    <property type="term" value="F:glyceryl-ether monooxygenase activity"/>
    <property type="evidence" value="ECO:0007669"/>
    <property type="project" value="TreeGrafter"/>
</dbReference>
<dbReference type="EMBL" id="SEUK01000049">
    <property type="protein sequence ID" value="KAA1160214.1"/>
    <property type="molecule type" value="Genomic_DNA"/>
</dbReference>
<evidence type="ECO:0000256" key="3">
    <source>
        <dbReference type="ARBA" id="ARBA00022989"/>
    </source>
</evidence>
<feature type="transmembrane region" description="Helical" evidence="7">
    <location>
        <begin position="144"/>
        <end position="164"/>
    </location>
</feature>
<feature type="transmembrane region" description="Helical" evidence="7">
    <location>
        <begin position="41"/>
        <end position="60"/>
    </location>
</feature>
<dbReference type="GO" id="GO:0006643">
    <property type="term" value="P:membrane lipid metabolic process"/>
    <property type="evidence" value="ECO:0007669"/>
    <property type="project" value="TreeGrafter"/>
</dbReference>
<feature type="transmembrane region" description="Helical" evidence="7">
    <location>
        <begin position="72"/>
        <end position="90"/>
    </location>
</feature>
<evidence type="ECO:0000256" key="1">
    <source>
        <dbReference type="ARBA" id="ARBA00004127"/>
    </source>
</evidence>
<dbReference type="InterPro" id="IPR051689">
    <property type="entry name" value="Sterol_desaturase/TMEM195"/>
</dbReference>